<gene>
    <name evidence="3" type="ORF">E8E13_004468</name>
</gene>
<dbReference type="Pfam" id="PF07217">
    <property type="entry name" value="Het-C"/>
    <property type="match status" value="1"/>
</dbReference>
<feature type="compositionally biased region" description="Gly residues" evidence="1">
    <location>
        <begin position="913"/>
        <end position="949"/>
    </location>
</feature>
<organism evidence="3 4">
    <name type="scientific">Curvularia kusanoi</name>
    <name type="common">Cochliobolus kusanoi</name>
    <dbReference type="NCBI Taxonomy" id="90978"/>
    <lineage>
        <taxon>Eukaryota</taxon>
        <taxon>Fungi</taxon>
        <taxon>Dikarya</taxon>
        <taxon>Ascomycota</taxon>
        <taxon>Pezizomycotina</taxon>
        <taxon>Dothideomycetes</taxon>
        <taxon>Pleosporomycetidae</taxon>
        <taxon>Pleosporales</taxon>
        <taxon>Pleosporineae</taxon>
        <taxon>Pleosporaceae</taxon>
        <taxon>Curvularia</taxon>
    </lineage>
</organism>
<feature type="compositionally biased region" description="Polar residues" evidence="1">
    <location>
        <begin position="708"/>
        <end position="720"/>
    </location>
</feature>
<evidence type="ECO:0000256" key="2">
    <source>
        <dbReference type="SAM" id="SignalP"/>
    </source>
</evidence>
<feature type="compositionally biased region" description="Basic and acidic residues" evidence="1">
    <location>
        <begin position="543"/>
        <end position="553"/>
    </location>
</feature>
<feature type="region of interest" description="Disordered" evidence="1">
    <location>
        <begin position="542"/>
        <end position="577"/>
    </location>
</feature>
<comment type="caution">
    <text evidence="3">The sequence shown here is derived from an EMBL/GenBank/DDBJ whole genome shotgun (WGS) entry which is preliminary data.</text>
</comment>
<feature type="compositionally biased region" description="Basic and acidic residues" evidence="1">
    <location>
        <begin position="822"/>
        <end position="831"/>
    </location>
</feature>
<feature type="chain" id="PRO_5040284910" description="Het-C-domain-containing protein" evidence="2">
    <location>
        <begin position="28"/>
        <end position="1024"/>
    </location>
</feature>
<evidence type="ECO:0000313" key="3">
    <source>
        <dbReference type="EMBL" id="KAF3002443.1"/>
    </source>
</evidence>
<evidence type="ECO:0008006" key="5">
    <source>
        <dbReference type="Google" id="ProtNLM"/>
    </source>
</evidence>
<dbReference type="AlphaFoldDB" id="A0A9P4TE12"/>
<dbReference type="InterPro" id="IPR052577">
    <property type="entry name" value="VWA7"/>
</dbReference>
<feature type="compositionally biased region" description="Gly residues" evidence="1">
    <location>
        <begin position="961"/>
        <end position="972"/>
    </location>
</feature>
<feature type="compositionally biased region" description="Low complexity" evidence="1">
    <location>
        <begin position="893"/>
        <end position="908"/>
    </location>
</feature>
<feature type="region of interest" description="Disordered" evidence="1">
    <location>
        <begin position="702"/>
        <end position="1024"/>
    </location>
</feature>
<evidence type="ECO:0000313" key="4">
    <source>
        <dbReference type="Proteomes" id="UP000801428"/>
    </source>
</evidence>
<keyword evidence="2" id="KW-0732">Signal</keyword>
<dbReference type="InterPro" id="IPR010816">
    <property type="entry name" value="Het-C"/>
</dbReference>
<dbReference type="Proteomes" id="UP000801428">
    <property type="component" value="Unassembled WGS sequence"/>
</dbReference>
<accession>A0A9P4TE12</accession>
<feature type="region of interest" description="Disordered" evidence="1">
    <location>
        <begin position="644"/>
        <end position="680"/>
    </location>
</feature>
<name>A0A9P4TE12_CURKU</name>
<feature type="compositionally biased region" description="Low complexity" evidence="1">
    <location>
        <begin position="649"/>
        <end position="665"/>
    </location>
</feature>
<dbReference type="PANTHER" id="PTHR14905:SF11">
    <property type="entry name" value="TINC (EUROFUNG)"/>
    <property type="match status" value="1"/>
</dbReference>
<feature type="compositionally biased region" description="Acidic residues" evidence="1">
    <location>
        <begin position="777"/>
        <end position="786"/>
    </location>
</feature>
<dbReference type="EMBL" id="SWKU01000011">
    <property type="protein sequence ID" value="KAF3002443.1"/>
    <property type="molecule type" value="Genomic_DNA"/>
</dbReference>
<protein>
    <recommendedName>
        <fullName evidence="5">Het-C-domain-containing protein</fullName>
    </recommendedName>
</protein>
<feature type="signal peptide" evidence="2">
    <location>
        <begin position="1"/>
        <end position="27"/>
    </location>
</feature>
<reference evidence="3" key="1">
    <citation type="submission" date="2019-04" db="EMBL/GenBank/DDBJ databases">
        <title>Sequencing of skin fungus with MAO and IRED activity.</title>
        <authorList>
            <person name="Marsaioli A.J."/>
            <person name="Bonatto J.M.C."/>
            <person name="Reis Junior O."/>
        </authorList>
    </citation>
    <scope>NUCLEOTIDE SEQUENCE</scope>
    <source>
        <strain evidence="3">30M1</strain>
    </source>
</reference>
<dbReference type="OrthoDB" id="2506204at2759"/>
<proteinExistence type="predicted"/>
<evidence type="ECO:0000256" key="1">
    <source>
        <dbReference type="SAM" id="MobiDB-lite"/>
    </source>
</evidence>
<dbReference type="PANTHER" id="PTHR14905">
    <property type="entry name" value="NG37"/>
    <property type="match status" value="1"/>
</dbReference>
<sequence length="1024" mass="113886">MPPKLSFSDIWLPCLLLLVFWARPTHAFGAGNIASLSKIEGQNWRHGDIEDTLLTLLISTRTGKKFSKMDVKRVYFGNWLRDYSQAVDVGTVKMVSAEAIRILLWVLGFLSFGYGTKEFEVTRDRLGCYRPEEHIDNPKDYADNLDARDYDRRLRGPVDERRELSVDERTGLKNYIASEDMGITTSAGMVRDLLRRCIDLGQRSGGRGPDFYEALRLLGTATHCLEDYSAHSNYTELALIEMGERDIFPHVGRNARFQIQEARKEVYPIVTGTFGGVDFLHSVCGEITDKTTQSELQELEGAITNADRSKNKSKFKELMSQLPDGIFGGKDQAGKADELEENANAAAMGNLHVTPKEPEAFTQQVGEMVKQIYPIMEFHDEIMQAVAEFIEKIPVLPELIEQVQEQVTVFVFSLLAPYILPIISQVKTELEEGSSEVIASSREKQHIVFNDDESTDPTHSMLSKDHFSNLLNEPAGKVASAVLTWAVPQVVECWDGQADPEETISRIIDGVFHHPAALRGNVRGSDQCRNIMYGTVKSWWDGQSERSKDDLRQKLSRRGVQNGDNHKPGVEDKGHGCCKPLGMANDFGNLKGGKGGNQVPIQQATDHVAKLASEAAGGGALGGLVGGLVAGVGGSLLGGAFGDNEKKSSSSQSYGQDGSYTQSYSESGHHKKSSYGDSERYGQAQYQQTDYTGGGHREEYRRQEQDDNGGSYSYQQKVETSSYSSGGGYERREERRVQSGNEWQSEERREGFDRQGQYYNEEKERRGKSHKSKKDDSDDNDSGGEDSYEKRQKKERKRREKEEKKRSKKKYGSGNEDSDDDADKRRAGSGEHRRKSRSRSREQEHRRKSRSRSREQEHRRKKSKSPSPKRYSGGYGQSHDAGGYGQERRYGEESQSGYGRQQQSSGYGRQEEYGGGNGGYGRQESSGYGGDSYGSGGYGGGRQEGGYGGRQEEYGRQESSGYGGDSYGSGGHRGGRQGGEESYGDDRMPGGFGGDDESQGYGRRQNEGGYGQGGYGEESYGRRY</sequence>
<feature type="compositionally biased region" description="Basic and acidic residues" evidence="1">
    <location>
        <begin position="564"/>
        <end position="575"/>
    </location>
</feature>
<keyword evidence="4" id="KW-1185">Reference proteome</keyword>